<accession>A0AAN8SZQ9</accession>
<dbReference type="Proteomes" id="UP001371456">
    <property type="component" value="Unassembled WGS sequence"/>
</dbReference>
<proteinExistence type="predicted"/>
<comment type="caution">
    <text evidence="1">The sequence shown here is derived from an EMBL/GenBank/DDBJ whole genome shotgun (WGS) entry which is preliminary data.</text>
</comment>
<name>A0AAN8SZQ9_SOLBU</name>
<organism evidence="1 2">
    <name type="scientific">Solanum bulbocastanum</name>
    <name type="common">Wild potato</name>
    <dbReference type="NCBI Taxonomy" id="147425"/>
    <lineage>
        <taxon>Eukaryota</taxon>
        <taxon>Viridiplantae</taxon>
        <taxon>Streptophyta</taxon>
        <taxon>Embryophyta</taxon>
        <taxon>Tracheophyta</taxon>
        <taxon>Spermatophyta</taxon>
        <taxon>Magnoliopsida</taxon>
        <taxon>eudicotyledons</taxon>
        <taxon>Gunneridae</taxon>
        <taxon>Pentapetalae</taxon>
        <taxon>asterids</taxon>
        <taxon>lamiids</taxon>
        <taxon>Solanales</taxon>
        <taxon>Solanaceae</taxon>
        <taxon>Solanoideae</taxon>
        <taxon>Solaneae</taxon>
        <taxon>Solanum</taxon>
    </lineage>
</organism>
<protein>
    <submittedName>
        <fullName evidence="1">Uncharacterized protein</fullName>
    </submittedName>
</protein>
<gene>
    <name evidence="1" type="ORF">RDI58_026832</name>
</gene>
<dbReference type="EMBL" id="JBANQN010000011">
    <property type="protein sequence ID" value="KAK6775831.1"/>
    <property type="molecule type" value="Genomic_DNA"/>
</dbReference>
<keyword evidence="2" id="KW-1185">Reference proteome</keyword>
<dbReference type="AlphaFoldDB" id="A0AAN8SZQ9"/>
<evidence type="ECO:0000313" key="2">
    <source>
        <dbReference type="Proteomes" id="UP001371456"/>
    </source>
</evidence>
<evidence type="ECO:0000313" key="1">
    <source>
        <dbReference type="EMBL" id="KAK6775831.1"/>
    </source>
</evidence>
<reference evidence="1 2" key="1">
    <citation type="submission" date="2024-02" db="EMBL/GenBank/DDBJ databases">
        <title>de novo genome assembly of Solanum bulbocastanum strain 11H21.</title>
        <authorList>
            <person name="Hosaka A.J."/>
        </authorList>
    </citation>
    <scope>NUCLEOTIDE SEQUENCE [LARGE SCALE GENOMIC DNA]</scope>
    <source>
        <tissue evidence="1">Young leaves</tissue>
    </source>
</reference>
<sequence length="69" mass="7942">MGQLPEGGNSCEKRMIFSNAKHPFEKFRGFDCSANLINKLVDWVYQNDKLKPELDLGIVKDFSCYDPDK</sequence>